<evidence type="ECO:0000259" key="5">
    <source>
        <dbReference type="SMART" id="SM00822"/>
    </source>
</evidence>
<reference evidence="6" key="1">
    <citation type="submission" date="2021-01" db="EMBL/GenBank/DDBJ databases">
        <title>Whole genome shotgun sequence of Actinoplanes cyaneus NBRC 14990.</title>
        <authorList>
            <person name="Komaki H."/>
            <person name="Tamura T."/>
        </authorList>
    </citation>
    <scope>NUCLEOTIDE SEQUENCE</scope>
    <source>
        <strain evidence="6">NBRC 14990</strain>
    </source>
</reference>
<dbReference type="InterPro" id="IPR036291">
    <property type="entry name" value="NAD(P)-bd_dom_sf"/>
</dbReference>
<dbReference type="InterPro" id="IPR002347">
    <property type="entry name" value="SDR_fam"/>
</dbReference>
<dbReference type="InterPro" id="IPR057326">
    <property type="entry name" value="KR_dom"/>
</dbReference>
<dbReference type="PRINTS" id="PR00081">
    <property type="entry name" value="GDHRDH"/>
</dbReference>
<comment type="caution">
    <text evidence="6">The sequence shown here is derived from an EMBL/GenBank/DDBJ whole genome shotgun (WGS) entry which is preliminary data.</text>
</comment>
<name>A0A919IPF1_9ACTN</name>
<evidence type="ECO:0000256" key="3">
    <source>
        <dbReference type="RuleBase" id="RU000363"/>
    </source>
</evidence>
<feature type="compositionally biased region" description="Low complexity" evidence="4">
    <location>
        <begin position="222"/>
        <end position="233"/>
    </location>
</feature>
<dbReference type="EMBL" id="BOMH01000066">
    <property type="protein sequence ID" value="GID69780.1"/>
    <property type="molecule type" value="Genomic_DNA"/>
</dbReference>
<dbReference type="SUPFAM" id="SSF51735">
    <property type="entry name" value="NAD(P)-binding Rossmann-fold domains"/>
    <property type="match status" value="1"/>
</dbReference>
<dbReference type="CDD" id="cd05233">
    <property type="entry name" value="SDR_c"/>
    <property type="match status" value="1"/>
</dbReference>
<accession>A0A919IPF1</accession>
<evidence type="ECO:0000313" key="7">
    <source>
        <dbReference type="Proteomes" id="UP000619479"/>
    </source>
</evidence>
<evidence type="ECO:0000313" key="6">
    <source>
        <dbReference type="EMBL" id="GID69780.1"/>
    </source>
</evidence>
<dbReference type="SMART" id="SM00822">
    <property type="entry name" value="PKS_KR"/>
    <property type="match status" value="1"/>
</dbReference>
<dbReference type="PANTHER" id="PTHR43639">
    <property type="entry name" value="OXIDOREDUCTASE, SHORT-CHAIN DEHYDROGENASE/REDUCTASE FAMILY (AFU_ORTHOLOGUE AFUA_5G02870)"/>
    <property type="match status" value="1"/>
</dbReference>
<dbReference type="Proteomes" id="UP000619479">
    <property type="component" value="Unassembled WGS sequence"/>
</dbReference>
<gene>
    <name evidence="6" type="ORF">Acy02nite_76610</name>
</gene>
<evidence type="ECO:0000256" key="1">
    <source>
        <dbReference type="ARBA" id="ARBA00006484"/>
    </source>
</evidence>
<dbReference type="FunFam" id="3.40.50.720:FF:000084">
    <property type="entry name" value="Short-chain dehydrogenase reductase"/>
    <property type="match status" value="1"/>
</dbReference>
<dbReference type="PANTHER" id="PTHR43639:SF1">
    <property type="entry name" value="SHORT-CHAIN DEHYDROGENASE_REDUCTASE FAMILY PROTEIN"/>
    <property type="match status" value="1"/>
</dbReference>
<evidence type="ECO:0000256" key="2">
    <source>
        <dbReference type="ARBA" id="ARBA00023002"/>
    </source>
</evidence>
<dbReference type="GO" id="GO:0016491">
    <property type="term" value="F:oxidoreductase activity"/>
    <property type="evidence" value="ECO:0007669"/>
    <property type="project" value="UniProtKB-KW"/>
</dbReference>
<dbReference type="AlphaFoldDB" id="A0A919IPF1"/>
<comment type="similarity">
    <text evidence="1 3">Belongs to the short-chain dehydrogenases/reductases (SDR) family.</text>
</comment>
<protein>
    <recommendedName>
        <fullName evidence="5">Ketoreductase domain-containing protein</fullName>
    </recommendedName>
</protein>
<evidence type="ECO:0000256" key="4">
    <source>
        <dbReference type="SAM" id="MobiDB-lite"/>
    </source>
</evidence>
<sequence length="291" mass="29882">MATALSGRTALITGGNSGIGRATAVALAAQGATVVIAGRDADRGERAVREIEQAGGTAYFVAATLDGERSARALAATAEQLAGPIDILVNSAGVFPFGPTGNTTEEQFEQVYALNVKAPYFLVAELAPRMAARGHGAIVNVTTMVAEFGMAGMALYGSSKAAVGLLTRSWAAEFGPSGVRVNAVSPGPTRTEGTAALGEGLGDLAAAAPAGRPRLPRRWPRRSSSWPGTRRPSCTARSCRSTADAPRSDRDRGLGPRVRRHGQDDGHGAGGLSARTPPGWRAAPPASRSSR</sequence>
<feature type="region of interest" description="Disordered" evidence="4">
    <location>
        <begin position="207"/>
        <end position="291"/>
    </location>
</feature>
<proteinExistence type="inferred from homology"/>
<keyword evidence="7" id="KW-1185">Reference proteome</keyword>
<dbReference type="PRINTS" id="PR00080">
    <property type="entry name" value="SDRFAMILY"/>
</dbReference>
<organism evidence="6 7">
    <name type="scientific">Actinoplanes cyaneus</name>
    <dbReference type="NCBI Taxonomy" id="52696"/>
    <lineage>
        <taxon>Bacteria</taxon>
        <taxon>Bacillati</taxon>
        <taxon>Actinomycetota</taxon>
        <taxon>Actinomycetes</taxon>
        <taxon>Micromonosporales</taxon>
        <taxon>Micromonosporaceae</taxon>
        <taxon>Actinoplanes</taxon>
    </lineage>
</organism>
<feature type="domain" description="Ketoreductase" evidence="5">
    <location>
        <begin position="8"/>
        <end position="187"/>
    </location>
</feature>
<keyword evidence="2" id="KW-0560">Oxidoreductase</keyword>
<dbReference type="Pfam" id="PF00106">
    <property type="entry name" value="adh_short"/>
    <property type="match status" value="1"/>
</dbReference>
<dbReference type="RefSeq" id="WP_425548174.1">
    <property type="nucleotide sequence ID" value="NZ_BAAAUC010000020.1"/>
</dbReference>
<dbReference type="Gene3D" id="3.40.50.720">
    <property type="entry name" value="NAD(P)-binding Rossmann-like Domain"/>
    <property type="match status" value="1"/>
</dbReference>